<name>A0A0K2TWI0_LEPSM</name>
<sequence>MLPRLWISVCMRKYPNNIKNAKICDSILYPIILSGILRLNLLK</sequence>
<protein>
    <submittedName>
        <fullName evidence="1">Uncharacterized protein</fullName>
    </submittedName>
</protein>
<accession>A0A0K2TWI0</accession>
<proteinExistence type="predicted"/>
<dbReference type="EMBL" id="HACA01012681">
    <property type="protein sequence ID" value="CDW30042.1"/>
    <property type="molecule type" value="Transcribed_RNA"/>
</dbReference>
<dbReference type="AlphaFoldDB" id="A0A0K2TWI0"/>
<evidence type="ECO:0000313" key="1">
    <source>
        <dbReference type="EMBL" id="CDW30042.1"/>
    </source>
</evidence>
<reference evidence="1" key="1">
    <citation type="submission" date="2014-05" db="EMBL/GenBank/DDBJ databases">
        <authorList>
            <person name="Chronopoulou M."/>
        </authorList>
    </citation>
    <scope>NUCLEOTIDE SEQUENCE</scope>
    <source>
        <tissue evidence="1">Whole organism</tissue>
    </source>
</reference>
<organism evidence="1">
    <name type="scientific">Lepeophtheirus salmonis</name>
    <name type="common">Salmon louse</name>
    <name type="synonym">Caligus salmonis</name>
    <dbReference type="NCBI Taxonomy" id="72036"/>
    <lineage>
        <taxon>Eukaryota</taxon>
        <taxon>Metazoa</taxon>
        <taxon>Ecdysozoa</taxon>
        <taxon>Arthropoda</taxon>
        <taxon>Crustacea</taxon>
        <taxon>Multicrustacea</taxon>
        <taxon>Hexanauplia</taxon>
        <taxon>Copepoda</taxon>
        <taxon>Siphonostomatoida</taxon>
        <taxon>Caligidae</taxon>
        <taxon>Lepeophtheirus</taxon>
    </lineage>
</organism>